<feature type="region of interest" description="Disordered" evidence="2">
    <location>
        <begin position="1"/>
        <end position="24"/>
    </location>
</feature>
<dbReference type="OrthoDB" id="5419542at2759"/>
<evidence type="ECO:0000256" key="3">
    <source>
        <dbReference type="SAM" id="Phobius"/>
    </source>
</evidence>
<name>A0A6A7C3I1_9PEZI</name>
<evidence type="ECO:0000256" key="2">
    <source>
        <dbReference type="SAM" id="MobiDB-lite"/>
    </source>
</evidence>
<gene>
    <name evidence="4" type="ORF">K470DRAFT_257195</name>
</gene>
<accession>A0A6A7C3I1</accession>
<dbReference type="Proteomes" id="UP000799421">
    <property type="component" value="Unassembled WGS sequence"/>
</dbReference>
<evidence type="ECO:0000313" key="4">
    <source>
        <dbReference type="EMBL" id="KAF2861268.1"/>
    </source>
</evidence>
<feature type="transmembrane region" description="Helical" evidence="3">
    <location>
        <begin position="180"/>
        <end position="199"/>
    </location>
</feature>
<proteinExistence type="predicted"/>
<feature type="coiled-coil region" evidence="1">
    <location>
        <begin position="118"/>
        <end position="166"/>
    </location>
</feature>
<sequence>MDNNERAQRHGSTAPEGGQEQELLDRHIMNETPGQSNDERSQIDPRALILRQTLNHVQDLGMRSTRHLDDTYYAILERASSLRGSVTKLQSLFSETTNLRHRLDEDATAFERDVDVRYENDTEELKAYKTTVEELVARLDRAKEKIKRLDGSVDAARNKVAKYERMEEDKKGRRRWWRRCIVWGFVAVLVLWIAVSAMLQGRRTSQDEHDVLKMLDEL</sequence>
<keyword evidence="3" id="KW-0812">Transmembrane</keyword>
<keyword evidence="5" id="KW-1185">Reference proteome</keyword>
<organism evidence="4 5">
    <name type="scientific">Piedraia hortae CBS 480.64</name>
    <dbReference type="NCBI Taxonomy" id="1314780"/>
    <lineage>
        <taxon>Eukaryota</taxon>
        <taxon>Fungi</taxon>
        <taxon>Dikarya</taxon>
        <taxon>Ascomycota</taxon>
        <taxon>Pezizomycotina</taxon>
        <taxon>Dothideomycetes</taxon>
        <taxon>Dothideomycetidae</taxon>
        <taxon>Capnodiales</taxon>
        <taxon>Piedraiaceae</taxon>
        <taxon>Piedraia</taxon>
    </lineage>
</organism>
<keyword evidence="3" id="KW-1133">Transmembrane helix</keyword>
<evidence type="ECO:0000313" key="5">
    <source>
        <dbReference type="Proteomes" id="UP000799421"/>
    </source>
</evidence>
<keyword evidence="1" id="KW-0175">Coiled coil</keyword>
<keyword evidence="3" id="KW-0472">Membrane</keyword>
<evidence type="ECO:0000256" key="1">
    <source>
        <dbReference type="SAM" id="Coils"/>
    </source>
</evidence>
<dbReference type="AlphaFoldDB" id="A0A6A7C3I1"/>
<protein>
    <submittedName>
        <fullName evidence="4">Uncharacterized protein</fullName>
    </submittedName>
</protein>
<reference evidence="4" key="1">
    <citation type="journal article" date="2020" name="Stud. Mycol.">
        <title>101 Dothideomycetes genomes: a test case for predicting lifestyles and emergence of pathogens.</title>
        <authorList>
            <person name="Haridas S."/>
            <person name="Albert R."/>
            <person name="Binder M."/>
            <person name="Bloem J."/>
            <person name="Labutti K."/>
            <person name="Salamov A."/>
            <person name="Andreopoulos B."/>
            <person name="Baker S."/>
            <person name="Barry K."/>
            <person name="Bills G."/>
            <person name="Bluhm B."/>
            <person name="Cannon C."/>
            <person name="Castanera R."/>
            <person name="Culley D."/>
            <person name="Daum C."/>
            <person name="Ezra D."/>
            <person name="Gonzalez J."/>
            <person name="Henrissat B."/>
            <person name="Kuo A."/>
            <person name="Liang C."/>
            <person name="Lipzen A."/>
            <person name="Lutzoni F."/>
            <person name="Magnuson J."/>
            <person name="Mondo S."/>
            <person name="Nolan M."/>
            <person name="Ohm R."/>
            <person name="Pangilinan J."/>
            <person name="Park H.-J."/>
            <person name="Ramirez L."/>
            <person name="Alfaro M."/>
            <person name="Sun H."/>
            <person name="Tritt A."/>
            <person name="Yoshinaga Y."/>
            <person name="Zwiers L.-H."/>
            <person name="Turgeon B."/>
            <person name="Goodwin S."/>
            <person name="Spatafora J."/>
            <person name="Crous P."/>
            <person name="Grigoriev I."/>
        </authorList>
    </citation>
    <scope>NUCLEOTIDE SEQUENCE</scope>
    <source>
        <strain evidence="4">CBS 480.64</strain>
    </source>
</reference>
<dbReference type="EMBL" id="MU005974">
    <property type="protein sequence ID" value="KAF2861268.1"/>
    <property type="molecule type" value="Genomic_DNA"/>
</dbReference>